<sequence>MGDGFQLQLQAGSWTLGGPAELHLDLVNDSGQPLVLPLGSFSLGTDGATALAACLQLQDLDGHWTRPRLLHPRGTSFKEMVIYLPPKKAIQVPIVGQVLDVGRFGGLVVRIGGQGSGASEVLLPVCERPAAIPPNPRRLLRFALEAEDQRCLTGPICWVGPHEPIHPSPPTWQGEVHTKPCEVVVRRTPVQPPTVKGHVLLQERCPLRRPLVYQHTLVPSLANAPRRTQDPKAPSRRPGNRRRLRRKAPSRPTGRPQSQGLIGQGEETFQEQEEEEEEEEQSALAQTARDFFRPSNSEPVKTKVGQLPSLSIIHHSTAWRKLPRKLDALADPILLEVAEETSRFCSETTVLALCGPAFRTRTGQRYQDSVRSLGFKVVTNMGSVSSLYTWASLCSCAEHPSDLVLVSTWECVGSCLGLLRQTGALALLRGLLVLCSHHDQDQAQAAAKEALPPCRWRVIPSLAFG</sequence>
<accession>A0A812S5F0</accession>
<keyword evidence="3" id="KW-1185">Reference proteome</keyword>
<feature type="region of interest" description="Disordered" evidence="1">
    <location>
        <begin position="218"/>
        <end position="285"/>
    </location>
</feature>
<proteinExistence type="predicted"/>
<evidence type="ECO:0000256" key="1">
    <source>
        <dbReference type="SAM" id="MobiDB-lite"/>
    </source>
</evidence>
<protein>
    <submittedName>
        <fullName evidence="2">Uncharacterized protein</fullName>
    </submittedName>
</protein>
<organism evidence="2 3">
    <name type="scientific">Symbiodinium natans</name>
    <dbReference type="NCBI Taxonomy" id="878477"/>
    <lineage>
        <taxon>Eukaryota</taxon>
        <taxon>Sar</taxon>
        <taxon>Alveolata</taxon>
        <taxon>Dinophyceae</taxon>
        <taxon>Suessiales</taxon>
        <taxon>Symbiodiniaceae</taxon>
        <taxon>Symbiodinium</taxon>
    </lineage>
</organism>
<name>A0A812S5F0_9DINO</name>
<gene>
    <name evidence="2" type="ORF">SNAT2548_LOCUS25965</name>
</gene>
<comment type="caution">
    <text evidence="2">The sequence shown here is derived from an EMBL/GenBank/DDBJ whole genome shotgun (WGS) entry which is preliminary data.</text>
</comment>
<dbReference type="OrthoDB" id="408783at2759"/>
<evidence type="ECO:0000313" key="3">
    <source>
        <dbReference type="Proteomes" id="UP000604046"/>
    </source>
</evidence>
<feature type="compositionally biased region" description="Basic residues" evidence="1">
    <location>
        <begin position="234"/>
        <end position="249"/>
    </location>
</feature>
<evidence type="ECO:0000313" key="2">
    <source>
        <dbReference type="EMBL" id="CAE7464812.1"/>
    </source>
</evidence>
<reference evidence="2" key="1">
    <citation type="submission" date="2021-02" db="EMBL/GenBank/DDBJ databases">
        <authorList>
            <person name="Dougan E. K."/>
            <person name="Rhodes N."/>
            <person name="Thang M."/>
            <person name="Chan C."/>
        </authorList>
    </citation>
    <scope>NUCLEOTIDE SEQUENCE</scope>
</reference>
<feature type="compositionally biased region" description="Acidic residues" evidence="1">
    <location>
        <begin position="268"/>
        <end position="281"/>
    </location>
</feature>
<dbReference type="Proteomes" id="UP000604046">
    <property type="component" value="Unassembled WGS sequence"/>
</dbReference>
<dbReference type="EMBL" id="CAJNDS010002412">
    <property type="protein sequence ID" value="CAE7464812.1"/>
    <property type="molecule type" value="Genomic_DNA"/>
</dbReference>
<dbReference type="AlphaFoldDB" id="A0A812S5F0"/>